<accession>A0AAV3GJG7</accession>
<evidence type="ECO:0000313" key="2">
    <source>
        <dbReference type="Proteomes" id="UP000004117"/>
    </source>
</evidence>
<gene>
    <name evidence="1" type="ORF">HMPREF1336_02088</name>
</gene>
<sequence>MNKKICFLFSRVRGRYKKGCYFFVQSEQRIVCYLVGVTNDSCYKKRLQFV</sequence>
<proteinExistence type="predicted"/>
<dbReference type="Proteomes" id="UP000004117">
    <property type="component" value="Unassembled WGS sequence"/>
</dbReference>
<dbReference type="EMBL" id="ALZR01000080">
    <property type="protein sequence ID" value="EJV15473.1"/>
    <property type="molecule type" value="Genomic_DNA"/>
</dbReference>
<dbReference type="AlphaFoldDB" id="A0AAV3GJG7"/>
<organism evidence="1 2">
    <name type="scientific">Enterococcus faecalis ERV63</name>
    <dbReference type="NCBI Taxonomy" id="1134793"/>
    <lineage>
        <taxon>Bacteria</taxon>
        <taxon>Bacillati</taxon>
        <taxon>Bacillota</taxon>
        <taxon>Bacilli</taxon>
        <taxon>Lactobacillales</taxon>
        <taxon>Enterococcaceae</taxon>
        <taxon>Enterococcus</taxon>
    </lineage>
</organism>
<evidence type="ECO:0000313" key="1">
    <source>
        <dbReference type="EMBL" id="EJV15473.1"/>
    </source>
</evidence>
<reference evidence="1 2" key="1">
    <citation type="submission" date="2012-04" db="EMBL/GenBank/DDBJ databases">
        <authorList>
            <person name="Weinstock G."/>
            <person name="Sodergren E."/>
            <person name="Lobos E.A."/>
            <person name="Fulton L."/>
            <person name="Fulton R."/>
            <person name="Courtney L."/>
            <person name="Fronick C."/>
            <person name="O'Laughlin M."/>
            <person name="Godfrey J."/>
            <person name="Wilson R.M."/>
            <person name="Miner T."/>
            <person name="Farmer C."/>
            <person name="Delehaunty K."/>
            <person name="Cordes M."/>
            <person name="Minx P."/>
            <person name="Tomlinson C."/>
            <person name="Chen J."/>
            <person name="Wollam A."/>
            <person name="Pepin K.H."/>
            <person name="Bhonagiri V."/>
            <person name="Zhang X."/>
            <person name="Suruliraj S."/>
            <person name="Warren W."/>
            <person name="Mitreva M."/>
            <person name="Mardis E.R."/>
            <person name="Wilson R.K."/>
        </authorList>
    </citation>
    <scope>NUCLEOTIDE SEQUENCE [LARGE SCALE GENOMIC DNA]</scope>
    <source>
        <strain evidence="1 2">ERV63</strain>
    </source>
</reference>
<name>A0AAV3GJG7_ENTFL</name>
<protein>
    <recommendedName>
        <fullName evidence="3">30S ribosomal protein S17 domain protein</fullName>
    </recommendedName>
</protein>
<comment type="caution">
    <text evidence="1">The sequence shown here is derived from an EMBL/GenBank/DDBJ whole genome shotgun (WGS) entry which is preliminary data.</text>
</comment>
<evidence type="ECO:0008006" key="3">
    <source>
        <dbReference type="Google" id="ProtNLM"/>
    </source>
</evidence>